<dbReference type="Proteomes" id="UP000828251">
    <property type="component" value="Unassembled WGS sequence"/>
</dbReference>
<accession>A0A9D3WIQ8</accession>
<evidence type="ECO:0000313" key="2">
    <source>
        <dbReference type="Proteomes" id="UP000828251"/>
    </source>
</evidence>
<comment type="caution">
    <text evidence="1">The sequence shown here is derived from an EMBL/GenBank/DDBJ whole genome shotgun (WGS) entry which is preliminary data.</text>
</comment>
<dbReference type="AlphaFoldDB" id="A0A9D3WIQ8"/>
<gene>
    <name evidence="1" type="ORF">J1N35_001315</name>
</gene>
<protein>
    <submittedName>
        <fullName evidence="1">Uncharacterized protein</fullName>
    </submittedName>
</protein>
<dbReference type="OrthoDB" id="10537675at2759"/>
<name>A0A9D3WIQ8_9ROSI</name>
<dbReference type="EMBL" id="JAIQCV010000001">
    <property type="protein sequence ID" value="KAH1129937.1"/>
    <property type="molecule type" value="Genomic_DNA"/>
</dbReference>
<evidence type="ECO:0000313" key="1">
    <source>
        <dbReference type="EMBL" id="KAH1129937.1"/>
    </source>
</evidence>
<proteinExistence type="predicted"/>
<sequence length="66" mass="7305">MVAILAALSIEGGEVDEWHISSDEGRRKSGERQRRTTEGWVTGEAFLLSPVVGRVDFKSSMMLPLD</sequence>
<reference evidence="1 2" key="1">
    <citation type="journal article" date="2021" name="Plant Biotechnol. J.">
        <title>Multi-omics assisted identification of the key and species-specific regulatory components of drought-tolerant mechanisms in Gossypium stocksii.</title>
        <authorList>
            <person name="Yu D."/>
            <person name="Ke L."/>
            <person name="Zhang D."/>
            <person name="Wu Y."/>
            <person name="Sun Y."/>
            <person name="Mei J."/>
            <person name="Sun J."/>
            <person name="Sun Y."/>
        </authorList>
    </citation>
    <scope>NUCLEOTIDE SEQUENCE [LARGE SCALE GENOMIC DNA]</scope>
    <source>
        <strain evidence="2">cv. E1</strain>
        <tissue evidence="1">Leaf</tissue>
    </source>
</reference>
<organism evidence="1 2">
    <name type="scientific">Gossypium stocksii</name>
    <dbReference type="NCBI Taxonomy" id="47602"/>
    <lineage>
        <taxon>Eukaryota</taxon>
        <taxon>Viridiplantae</taxon>
        <taxon>Streptophyta</taxon>
        <taxon>Embryophyta</taxon>
        <taxon>Tracheophyta</taxon>
        <taxon>Spermatophyta</taxon>
        <taxon>Magnoliopsida</taxon>
        <taxon>eudicotyledons</taxon>
        <taxon>Gunneridae</taxon>
        <taxon>Pentapetalae</taxon>
        <taxon>rosids</taxon>
        <taxon>malvids</taxon>
        <taxon>Malvales</taxon>
        <taxon>Malvaceae</taxon>
        <taxon>Malvoideae</taxon>
        <taxon>Gossypium</taxon>
    </lineage>
</organism>
<keyword evidence="2" id="KW-1185">Reference proteome</keyword>